<gene>
    <name evidence="1" type="ORF">J4E96_09310</name>
</gene>
<keyword evidence="2" id="KW-1185">Reference proteome</keyword>
<evidence type="ECO:0000313" key="1">
    <source>
        <dbReference type="EMBL" id="QTE31093.1"/>
    </source>
</evidence>
<dbReference type="AlphaFoldDB" id="A0A8A4ZJ81"/>
<evidence type="ECO:0000313" key="2">
    <source>
        <dbReference type="Proteomes" id="UP000663937"/>
    </source>
</evidence>
<reference evidence="1" key="1">
    <citation type="submission" date="2021-03" db="EMBL/GenBank/DDBJ databases">
        <title>Pengzhenrongella sicca gen. nov., sp. nov., a new member of suborder Micrococcineae isolated from High-Arctic tundra soil.</title>
        <authorList>
            <person name="Peng F."/>
        </authorList>
    </citation>
    <scope>NUCLEOTIDE SEQUENCE</scope>
    <source>
        <strain evidence="1">LRZ-2</strain>
    </source>
</reference>
<dbReference type="Proteomes" id="UP000663937">
    <property type="component" value="Chromosome"/>
</dbReference>
<dbReference type="KEGG" id="psic:J4E96_09310"/>
<dbReference type="RefSeq" id="WP_227425470.1">
    <property type="nucleotide sequence ID" value="NZ_CP071868.1"/>
</dbReference>
<organism evidence="1 2">
    <name type="scientific">Pengzhenrongella sicca</name>
    <dbReference type="NCBI Taxonomy" id="2819238"/>
    <lineage>
        <taxon>Bacteria</taxon>
        <taxon>Bacillati</taxon>
        <taxon>Actinomycetota</taxon>
        <taxon>Actinomycetes</taxon>
        <taxon>Micrococcales</taxon>
        <taxon>Pengzhenrongella</taxon>
    </lineage>
</organism>
<name>A0A8A4ZJ81_9MICO</name>
<accession>A0A8A4ZJ81</accession>
<sequence>MSNAIRPATPEDLVAGARSTLHRLSSTLDLADSGDPHAWETLASLLRTLISDGKGNGVCRRLERDFGYAFPSVVVSPAPSEPAGTVLAFGNLPDYRAAKIDPNPNGPRREVGFFSWLDLKSIRIPVAAQRTTFSYARLVTAVANTTGSHVSHTVPDLLDRARVFGVSGMALSAFLIRQVAWAVERSCEIALSAAGLGVADHRTTRPLHIGESTVAYAELGNDFGNFEFVFHVTPAELLSLDYGSISRIWVDKSGSLRIASDKNLITEMIEGGPAEIARLRW</sequence>
<protein>
    <submittedName>
        <fullName evidence="1">Uncharacterized protein</fullName>
    </submittedName>
</protein>
<dbReference type="EMBL" id="CP071868">
    <property type="protein sequence ID" value="QTE31093.1"/>
    <property type="molecule type" value="Genomic_DNA"/>
</dbReference>
<proteinExistence type="predicted"/>